<evidence type="ECO:0000313" key="3">
    <source>
        <dbReference type="EMBL" id="MZR12458.1"/>
    </source>
</evidence>
<dbReference type="GO" id="GO:0006751">
    <property type="term" value="P:glutathione catabolic process"/>
    <property type="evidence" value="ECO:0007669"/>
    <property type="project" value="InterPro"/>
</dbReference>
<keyword evidence="4" id="KW-1185">Reference proteome</keyword>
<dbReference type="EMBL" id="WTUX01000010">
    <property type="protein sequence ID" value="MZR12458.1"/>
    <property type="molecule type" value="Genomic_DNA"/>
</dbReference>
<dbReference type="InterPro" id="IPR036568">
    <property type="entry name" value="GGCT-like_sf"/>
</dbReference>
<dbReference type="Pfam" id="PF04752">
    <property type="entry name" value="ChaC"/>
    <property type="match status" value="1"/>
</dbReference>
<dbReference type="AlphaFoldDB" id="A0A845M291"/>
<dbReference type="InterPro" id="IPR006840">
    <property type="entry name" value="ChaC"/>
</dbReference>
<gene>
    <name evidence="3" type="ORF">GQE99_05440</name>
</gene>
<dbReference type="EC" id="4.3.2.7" evidence="1"/>
<dbReference type="PANTHER" id="PTHR12192">
    <property type="entry name" value="CATION TRANSPORT PROTEIN CHAC-RELATED"/>
    <property type="match status" value="1"/>
</dbReference>
<proteinExistence type="predicted"/>
<evidence type="ECO:0000313" key="4">
    <source>
        <dbReference type="Proteomes" id="UP000467322"/>
    </source>
</evidence>
<dbReference type="GO" id="GO:0016740">
    <property type="term" value="F:transferase activity"/>
    <property type="evidence" value="ECO:0007669"/>
    <property type="project" value="UniProtKB-KW"/>
</dbReference>
<name>A0A845M291_9RHOB</name>
<comment type="caution">
    <text evidence="3">The sequence shown here is derived from an EMBL/GenBank/DDBJ whole genome shotgun (WGS) entry which is preliminary data.</text>
</comment>
<dbReference type="GO" id="GO:0005737">
    <property type="term" value="C:cytoplasm"/>
    <property type="evidence" value="ECO:0007669"/>
    <property type="project" value="TreeGrafter"/>
</dbReference>
<dbReference type="Proteomes" id="UP000467322">
    <property type="component" value="Unassembled WGS sequence"/>
</dbReference>
<evidence type="ECO:0000256" key="1">
    <source>
        <dbReference type="ARBA" id="ARBA00012344"/>
    </source>
</evidence>
<accession>A0A845M291</accession>
<protein>
    <recommendedName>
        <fullName evidence="1">glutathione-specific gamma-glutamylcyclotransferase</fullName>
        <ecNumber evidence="1">4.3.2.7</ecNumber>
    </recommendedName>
</protein>
<dbReference type="GO" id="GO:0061928">
    <property type="term" value="F:glutathione specific gamma-glutamylcyclotransferase activity"/>
    <property type="evidence" value="ECO:0007669"/>
    <property type="project" value="UniProtKB-EC"/>
</dbReference>
<keyword evidence="3" id="KW-0808">Transferase</keyword>
<organism evidence="3 4">
    <name type="scientific">Maritimibacter harenae</name>
    <dbReference type="NCBI Taxonomy" id="2606218"/>
    <lineage>
        <taxon>Bacteria</taxon>
        <taxon>Pseudomonadati</taxon>
        <taxon>Pseudomonadota</taxon>
        <taxon>Alphaproteobacteria</taxon>
        <taxon>Rhodobacterales</taxon>
        <taxon>Roseobacteraceae</taxon>
        <taxon>Maritimibacter</taxon>
    </lineage>
</organism>
<sequence>MWVFGYGSLLWNQGFPHVEQVQATLPGFHRSFCMRSIHHRGTDARPGLVLALDEQPGASCRGIAFRVHPEHHDPTMVALRERELISSAYVEKVLPVDLVDGRRVEAVSYVIDPEHVQYCHLDLEEQASIIAGAVGGRGPNTEYLYNTADHLTELGIEDPELSWLAREVRRITA</sequence>
<dbReference type="CDD" id="cd06661">
    <property type="entry name" value="GGCT_like"/>
    <property type="match status" value="1"/>
</dbReference>
<keyword evidence="2" id="KW-0456">Lyase</keyword>
<evidence type="ECO:0000256" key="2">
    <source>
        <dbReference type="ARBA" id="ARBA00023239"/>
    </source>
</evidence>
<dbReference type="PANTHER" id="PTHR12192:SF2">
    <property type="entry name" value="GLUTATHIONE-SPECIFIC GAMMA-GLUTAMYLCYCLOTRANSFERASE 2"/>
    <property type="match status" value="1"/>
</dbReference>
<dbReference type="Gene3D" id="3.10.490.10">
    <property type="entry name" value="Gamma-glutamyl cyclotransferase-like"/>
    <property type="match status" value="1"/>
</dbReference>
<reference evidence="3 4" key="1">
    <citation type="submission" date="2019-12" db="EMBL/GenBank/DDBJ databases">
        <title>Maritimibacter sp. nov. sp. isolated from sea sand.</title>
        <authorList>
            <person name="Kim J."/>
            <person name="Jeong S.E."/>
            <person name="Jung H.S."/>
            <person name="Jeon C.O."/>
        </authorList>
    </citation>
    <scope>NUCLEOTIDE SEQUENCE [LARGE SCALE GENOMIC DNA]</scope>
    <source>
        <strain evidence="3 4">DP07</strain>
    </source>
</reference>
<dbReference type="InterPro" id="IPR013024">
    <property type="entry name" value="GGCT-like"/>
</dbReference>
<dbReference type="SUPFAM" id="SSF110857">
    <property type="entry name" value="Gamma-glutamyl cyclotransferase-like"/>
    <property type="match status" value="1"/>
</dbReference>